<dbReference type="RefSeq" id="WP_073394010.1">
    <property type="nucleotide sequence ID" value="NZ_FRBX01000001.1"/>
</dbReference>
<dbReference type="CDD" id="cd04301">
    <property type="entry name" value="NAT_SF"/>
    <property type="match status" value="1"/>
</dbReference>
<keyword evidence="2" id="KW-0012">Acyltransferase</keyword>
<evidence type="ECO:0000313" key="8">
    <source>
        <dbReference type="Proteomes" id="UP000198431"/>
    </source>
</evidence>
<gene>
    <name evidence="5" type="ORF">B0A72_13580</name>
    <name evidence="6" type="ORF">SAMN05444387_1071</name>
</gene>
<dbReference type="AlphaFoldDB" id="A0AB36P082"/>
<evidence type="ECO:0000256" key="1">
    <source>
        <dbReference type="ARBA" id="ARBA00022679"/>
    </source>
</evidence>
<protein>
    <submittedName>
        <fullName evidence="6">Acetyltransferase (GNAT) family protein</fullName>
    </submittedName>
    <submittedName>
        <fullName evidence="5">GNAT family N-acetyltransferase</fullName>
    </submittedName>
</protein>
<name>A0AB36P082_9FLAO</name>
<organism evidence="5 8">
    <name type="scientific">Flavobacterium pectinovorum</name>
    <dbReference type="NCBI Taxonomy" id="29533"/>
    <lineage>
        <taxon>Bacteria</taxon>
        <taxon>Pseudomonadati</taxon>
        <taxon>Bacteroidota</taxon>
        <taxon>Flavobacteriia</taxon>
        <taxon>Flavobacteriales</taxon>
        <taxon>Flavobacteriaceae</taxon>
        <taxon>Flavobacterium</taxon>
    </lineage>
</organism>
<dbReference type="Pfam" id="PF00583">
    <property type="entry name" value="Acetyltransf_1"/>
    <property type="match status" value="1"/>
</dbReference>
<dbReference type="EMBL" id="MUHB01000010">
    <property type="protein sequence ID" value="OXB04515.1"/>
    <property type="molecule type" value="Genomic_DNA"/>
</dbReference>
<dbReference type="SUPFAM" id="SSF55729">
    <property type="entry name" value="Acyl-CoA N-acyltransferases (Nat)"/>
    <property type="match status" value="1"/>
</dbReference>
<dbReference type="PANTHER" id="PTHR45896">
    <property type="entry name" value="N-ALPHA-ACETYLTRANSFERASE 30"/>
    <property type="match status" value="1"/>
</dbReference>
<evidence type="ECO:0000259" key="4">
    <source>
        <dbReference type="PROSITE" id="PS51186"/>
    </source>
</evidence>
<dbReference type="InterPro" id="IPR000182">
    <property type="entry name" value="GNAT_dom"/>
</dbReference>
<comment type="caution">
    <text evidence="5">The sequence shown here is derived from an EMBL/GenBank/DDBJ whole genome shotgun (WGS) entry which is preliminary data.</text>
</comment>
<proteinExistence type="inferred from homology"/>
<dbReference type="EMBL" id="FRBX01000001">
    <property type="protein sequence ID" value="SHL61607.1"/>
    <property type="molecule type" value="Genomic_DNA"/>
</dbReference>
<sequence length="158" mass="19068">MVNLHEILEIDSNNFESVKDIIFESKLIDEKLLNLENAVLFIKYKLDRNKAKVFVKKEDDIPVAFIVLYYKVNPLSKIKYNWHISYLYVKPDFRRKYIGKEIIMKCIDYAKKTKVDHISLNTDTENYAAHQLYESFGFVRKNFISNYYYYEMKLSYEQ</sequence>
<dbReference type="GO" id="GO:0004596">
    <property type="term" value="F:protein-N-terminal amino-acid acetyltransferase activity"/>
    <property type="evidence" value="ECO:0007669"/>
    <property type="project" value="InterPro"/>
</dbReference>
<evidence type="ECO:0000256" key="2">
    <source>
        <dbReference type="ARBA" id="ARBA00023315"/>
    </source>
</evidence>
<reference evidence="6 7" key="2">
    <citation type="submission" date="2016-11" db="EMBL/GenBank/DDBJ databases">
        <authorList>
            <person name="Varghese N."/>
            <person name="Submissions S."/>
        </authorList>
    </citation>
    <scope>NUCLEOTIDE SEQUENCE [LARGE SCALE GENOMIC DNA]</scope>
    <source>
        <strain evidence="6 7">DSM 6368</strain>
    </source>
</reference>
<dbReference type="PANTHER" id="PTHR45896:SF1">
    <property type="entry name" value="N-ALPHA-ACETYLTRANSFERASE 30"/>
    <property type="match status" value="1"/>
</dbReference>
<dbReference type="Proteomes" id="UP000198431">
    <property type="component" value="Unassembled WGS sequence"/>
</dbReference>
<dbReference type="Gene3D" id="3.40.630.30">
    <property type="match status" value="1"/>
</dbReference>
<evidence type="ECO:0000313" key="5">
    <source>
        <dbReference type="EMBL" id="OXB04515.1"/>
    </source>
</evidence>
<dbReference type="InterPro" id="IPR044542">
    <property type="entry name" value="NAA30-like"/>
</dbReference>
<accession>A0AB36P082</accession>
<evidence type="ECO:0000256" key="3">
    <source>
        <dbReference type="ARBA" id="ARBA00024025"/>
    </source>
</evidence>
<comment type="similarity">
    <text evidence="3">Belongs to the acetyltransferase family. MAK3 subfamily.</text>
</comment>
<dbReference type="Proteomes" id="UP000184216">
    <property type="component" value="Unassembled WGS sequence"/>
</dbReference>
<dbReference type="InterPro" id="IPR016181">
    <property type="entry name" value="Acyl_CoA_acyltransferase"/>
</dbReference>
<evidence type="ECO:0000313" key="6">
    <source>
        <dbReference type="EMBL" id="SHL61607.1"/>
    </source>
</evidence>
<feature type="domain" description="N-acetyltransferase" evidence="4">
    <location>
        <begin position="1"/>
        <end position="157"/>
    </location>
</feature>
<dbReference type="GO" id="GO:0031417">
    <property type="term" value="C:NatC complex"/>
    <property type="evidence" value="ECO:0007669"/>
    <property type="project" value="TreeGrafter"/>
</dbReference>
<keyword evidence="7" id="KW-1185">Reference proteome</keyword>
<evidence type="ECO:0000313" key="7">
    <source>
        <dbReference type="Proteomes" id="UP000184216"/>
    </source>
</evidence>
<keyword evidence="1" id="KW-0808">Transferase</keyword>
<dbReference type="PROSITE" id="PS51186">
    <property type="entry name" value="GNAT"/>
    <property type="match status" value="1"/>
</dbReference>
<reference evidence="5 8" key="1">
    <citation type="submission" date="2016-11" db="EMBL/GenBank/DDBJ databases">
        <title>Whole genomes of Flavobacteriaceae.</title>
        <authorList>
            <person name="Stine C."/>
            <person name="Li C."/>
            <person name="Tadesse D."/>
        </authorList>
    </citation>
    <scope>NUCLEOTIDE SEQUENCE [LARGE SCALE GENOMIC DNA]</scope>
    <source>
        <strain evidence="5 8">ATCC 19366</strain>
    </source>
</reference>